<dbReference type="Gene3D" id="3.40.50.970">
    <property type="match status" value="2"/>
</dbReference>
<evidence type="ECO:0000313" key="4">
    <source>
        <dbReference type="Proteomes" id="UP000427906"/>
    </source>
</evidence>
<dbReference type="GO" id="GO:0044281">
    <property type="term" value="P:small molecule metabolic process"/>
    <property type="evidence" value="ECO:0007669"/>
    <property type="project" value="UniProtKB-ARBA"/>
</dbReference>
<dbReference type="AlphaFoldDB" id="A0A5K7YWK9"/>
<evidence type="ECO:0000259" key="2">
    <source>
        <dbReference type="Pfam" id="PF02775"/>
    </source>
</evidence>
<dbReference type="GO" id="GO:0030976">
    <property type="term" value="F:thiamine pyrophosphate binding"/>
    <property type="evidence" value="ECO:0007669"/>
    <property type="project" value="InterPro"/>
</dbReference>
<protein>
    <submittedName>
        <fullName evidence="3">2-ketoisovalerate ferredoxin oxidoreductase subunit beta</fullName>
    </submittedName>
</protein>
<dbReference type="CDD" id="cd03376">
    <property type="entry name" value="TPP_PFOR_porB_like"/>
    <property type="match status" value="1"/>
</dbReference>
<dbReference type="InterPro" id="IPR051479">
    <property type="entry name" value="PorB-like"/>
</dbReference>
<dbReference type="PANTHER" id="PTHR42897:SF1">
    <property type="entry name" value="2-OXOACID OXIDOREDUCTASE (FERREDOXIN)"/>
    <property type="match status" value="1"/>
</dbReference>
<keyword evidence="4" id="KW-1185">Reference proteome</keyword>
<dbReference type="RefSeq" id="WP_155317148.1">
    <property type="nucleotide sequence ID" value="NZ_AP021874.1"/>
</dbReference>
<evidence type="ECO:0000313" key="3">
    <source>
        <dbReference type="EMBL" id="BBO69067.1"/>
    </source>
</evidence>
<dbReference type="KEGG" id="dalk:DSCA_29970"/>
<keyword evidence="1" id="KW-0560">Oxidoreductase</keyword>
<sequence length="293" mass="31717">MTVATENRSDLFTPGHFGCPGCGAALAMKYALETLGRDTIVVMPAGCWSTLIGIYPYSCLTVPVISVAFETTAATAAGIKAGLEAQGNHHTTVLAWAGDGGTFDIGFQALSGAAERNEDILYVCYDNEAYMNTGIQRSSATPAGCWTTTSPVSALKPQKKKKIIDIMAAHEIPYAATASISDPLDLADKLKTAMNIKGTRFIHLFASCPTGWRHAPEVSVEVARMAVRSRVFPLYEVFDGENWEISPMPAKEPIESYLNLQGRFKNMPPETAAAFQSNVDKDWNKLLKKSQTV</sequence>
<dbReference type="GO" id="GO:0016491">
    <property type="term" value="F:oxidoreductase activity"/>
    <property type="evidence" value="ECO:0007669"/>
    <property type="project" value="UniProtKB-KW"/>
</dbReference>
<dbReference type="OrthoDB" id="9794954at2"/>
<reference evidence="3 4" key="1">
    <citation type="submission" date="2019-11" db="EMBL/GenBank/DDBJ databases">
        <title>Comparative genomics of hydrocarbon-degrading Desulfosarcina strains.</title>
        <authorList>
            <person name="Watanabe M."/>
            <person name="Kojima H."/>
            <person name="Fukui M."/>
        </authorList>
    </citation>
    <scope>NUCLEOTIDE SEQUENCE [LARGE SCALE GENOMIC DNA]</scope>
    <source>
        <strain evidence="3 4">PL12</strain>
    </source>
</reference>
<evidence type="ECO:0000256" key="1">
    <source>
        <dbReference type="ARBA" id="ARBA00023002"/>
    </source>
</evidence>
<dbReference type="SUPFAM" id="SSF52518">
    <property type="entry name" value="Thiamin diphosphate-binding fold (THDP-binding)"/>
    <property type="match status" value="1"/>
</dbReference>
<dbReference type="PANTHER" id="PTHR42897">
    <property type="entry name" value="PYRUVATE SYNTHASE SUBUNIT PORB"/>
    <property type="match status" value="1"/>
</dbReference>
<organism evidence="3 4">
    <name type="scientific">Desulfosarcina alkanivorans</name>
    <dbReference type="NCBI Taxonomy" id="571177"/>
    <lineage>
        <taxon>Bacteria</taxon>
        <taxon>Pseudomonadati</taxon>
        <taxon>Thermodesulfobacteriota</taxon>
        <taxon>Desulfobacteria</taxon>
        <taxon>Desulfobacterales</taxon>
        <taxon>Desulfosarcinaceae</taxon>
        <taxon>Desulfosarcina</taxon>
    </lineage>
</organism>
<accession>A0A5K7YWK9</accession>
<gene>
    <name evidence="3" type="ORF">DSCA_29970</name>
</gene>
<dbReference type="EMBL" id="AP021874">
    <property type="protein sequence ID" value="BBO69067.1"/>
    <property type="molecule type" value="Genomic_DNA"/>
</dbReference>
<dbReference type="Proteomes" id="UP000427906">
    <property type="component" value="Chromosome"/>
</dbReference>
<dbReference type="Pfam" id="PF02775">
    <property type="entry name" value="TPP_enzyme_C"/>
    <property type="match status" value="1"/>
</dbReference>
<feature type="domain" description="Thiamine pyrophosphate enzyme TPP-binding" evidence="2">
    <location>
        <begin position="57"/>
        <end position="203"/>
    </location>
</feature>
<dbReference type="InterPro" id="IPR029061">
    <property type="entry name" value="THDP-binding"/>
</dbReference>
<dbReference type="InterPro" id="IPR011766">
    <property type="entry name" value="TPP_enzyme_TPP-bd"/>
</dbReference>
<proteinExistence type="predicted"/>
<name>A0A5K7YWK9_9BACT</name>